<evidence type="ECO:0000313" key="2">
    <source>
        <dbReference type="EMBL" id="QKW51735.1"/>
    </source>
</evidence>
<dbReference type="Gene3D" id="3.10.180.10">
    <property type="entry name" value="2,3-Dihydroxybiphenyl 1,2-Dioxygenase, domain 1"/>
    <property type="match status" value="1"/>
</dbReference>
<dbReference type="SUPFAM" id="SSF54593">
    <property type="entry name" value="Glyoxalase/Bleomycin resistance protein/Dihydroxybiphenyl dioxygenase"/>
    <property type="match status" value="1"/>
</dbReference>
<dbReference type="Proteomes" id="UP000509303">
    <property type="component" value="Chromosome"/>
</dbReference>
<feature type="domain" description="Glyoxalase-like" evidence="1">
    <location>
        <begin position="10"/>
        <end position="151"/>
    </location>
</feature>
<name>A0A7H8NB91_9ACTN</name>
<dbReference type="PANTHER" id="PTHR35908:SF1">
    <property type="entry name" value="CONSERVED PROTEIN"/>
    <property type="match status" value="1"/>
</dbReference>
<sequence>MQQTPLAWKVVVDAEDPHRQATFWAAALRYRIEDNGALIERLLAAGAVDEQETVEFQGHRAWRDLVAVRHPDDPFDPGSGTGLGRRILFQRVPEPKTTKNRLHLDLHSAPGERDEEIARLEELGATSLHRVSLGGIEWQVMTDPEGNEYCLH</sequence>
<protein>
    <submittedName>
        <fullName evidence="2">VOC family protein</fullName>
    </submittedName>
</protein>
<gene>
    <name evidence="2" type="ORF">HUT08_21870</name>
</gene>
<proteinExistence type="predicted"/>
<evidence type="ECO:0000259" key="1">
    <source>
        <dbReference type="Pfam" id="PF18029"/>
    </source>
</evidence>
<dbReference type="InterPro" id="IPR041581">
    <property type="entry name" value="Glyoxalase_6"/>
</dbReference>
<reference evidence="2 3" key="1">
    <citation type="submission" date="2020-06" db="EMBL/GenBank/DDBJ databases">
        <title>Genome mining for natural products.</title>
        <authorList>
            <person name="Zhang B."/>
            <person name="Shi J."/>
            <person name="Ge H."/>
        </authorList>
    </citation>
    <scope>NUCLEOTIDE SEQUENCE [LARGE SCALE GENOMIC DNA]</scope>
    <source>
        <strain evidence="2 3">NA00687</strain>
    </source>
</reference>
<keyword evidence="3" id="KW-1185">Reference proteome</keyword>
<dbReference type="InterPro" id="IPR029068">
    <property type="entry name" value="Glyas_Bleomycin-R_OHBP_Dase"/>
</dbReference>
<dbReference type="RefSeq" id="WP_176163453.1">
    <property type="nucleotide sequence ID" value="NZ_CP054929.1"/>
</dbReference>
<evidence type="ECO:0000313" key="3">
    <source>
        <dbReference type="Proteomes" id="UP000509303"/>
    </source>
</evidence>
<organism evidence="2 3">
    <name type="scientific">Streptomyces buecherae</name>
    <dbReference type="NCBI Taxonomy" id="2763006"/>
    <lineage>
        <taxon>Bacteria</taxon>
        <taxon>Bacillati</taxon>
        <taxon>Actinomycetota</taxon>
        <taxon>Actinomycetes</taxon>
        <taxon>Kitasatosporales</taxon>
        <taxon>Streptomycetaceae</taxon>
        <taxon>Streptomyces</taxon>
    </lineage>
</organism>
<dbReference type="PANTHER" id="PTHR35908">
    <property type="entry name" value="HYPOTHETICAL FUSION PROTEIN"/>
    <property type="match status" value="1"/>
</dbReference>
<dbReference type="EMBL" id="CP054929">
    <property type="protein sequence ID" value="QKW51735.1"/>
    <property type="molecule type" value="Genomic_DNA"/>
</dbReference>
<dbReference type="AlphaFoldDB" id="A0A7H8NB91"/>
<dbReference type="Pfam" id="PF18029">
    <property type="entry name" value="Glyoxalase_6"/>
    <property type="match status" value="1"/>
</dbReference>
<accession>A0A7H8NB91</accession>